<feature type="signal peptide" evidence="3">
    <location>
        <begin position="1"/>
        <end position="36"/>
    </location>
</feature>
<evidence type="ECO:0000313" key="5">
    <source>
        <dbReference type="EMBL" id="GIG40944.1"/>
    </source>
</evidence>
<comment type="caution">
    <text evidence="5">The sequence shown here is derived from an EMBL/GenBank/DDBJ whole genome shotgun (WGS) entry which is preliminary data.</text>
</comment>
<dbReference type="InterPro" id="IPR028081">
    <property type="entry name" value="Leu-bd"/>
</dbReference>
<proteinExistence type="inferred from homology"/>
<evidence type="ECO:0000256" key="1">
    <source>
        <dbReference type="ARBA" id="ARBA00010062"/>
    </source>
</evidence>
<dbReference type="PANTHER" id="PTHR47235">
    <property type="entry name" value="BLR6548 PROTEIN"/>
    <property type="match status" value="1"/>
</dbReference>
<reference evidence="5 6" key="1">
    <citation type="submission" date="2021-01" db="EMBL/GenBank/DDBJ databases">
        <title>Whole genome shotgun sequence of Cellulomonas phragmiteti NBRC 110785.</title>
        <authorList>
            <person name="Komaki H."/>
            <person name="Tamura T."/>
        </authorList>
    </citation>
    <scope>NUCLEOTIDE SEQUENCE [LARGE SCALE GENOMIC DNA]</scope>
    <source>
        <strain evidence="5 6">NBRC 110785</strain>
    </source>
</reference>
<dbReference type="EMBL" id="BONP01000017">
    <property type="protein sequence ID" value="GIG40944.1"/>
    <property type="molecule type" value="Genomic_DNA"/>
</dbReference>
<keyword evidence="6" id="KW-1185">Reference proteome</keyword>
<feature type="chain" id="PRO_5045473836" evidence="3">
    <location>
        <begin position="37"/>
        <end position="427"/>
    </location>
</feature>
<evidence type="ECO:0000256" key="3">
    <source>
        <dbReference type="SAM" id="SignalP"/>
    </source>
</evidence>
<protein>
    <submittedName>
        <fullName evidence="5">ABC transporter substrate-binding protein</fullName>
    </submittedName>
</protein>
<organism evidence="5 6">
    <name type="scientific">Cellulomonas phragmiteti</name>
    <dbReference type="NCBI Taxonomy" id="478780"/>
    <lineage>
        <taxon>Bacteria</taxon>
        <taxon>Bacillati</taxon>
        <taxon>Actinomycetota</taxon>
        <taxon>Actinomycetes</taxon>
        <taxon>Micrococcales</taxon>
        <taxon>Cellulomonadaceae</taxon>
        <taxon>Cellulomonas</taxon>
    </lineage>
</organism>
<keyword evidence="2 3" id="KW-0732">Signal</keyword>
<dbReference type="InterPro" id="IPR028082">
    <property type="entry name" value="Peripla_BP_I"/>
</dbReference>
<evidence type="ECO:0000313" key="6">
    <source>
        <dbReference type="Proteomes" id="UP000614741"/>
    </source>
</evidence>
<dbReference type="RefSeq" id="WP_203675089.1">
    <property type="nucleotide sequence ID" value="NZ_BONP01000017.1"/>
</dbReference>
<dbReference type="Gene3D" id="3.40.50.2300">
    <property type="match status" value="2"/>
</dbReference>
<sequence length="427" mass="44818">MSLLRTPPTRRHARRTAGTFVALATIVALTACSTPAASPGVDEDTVTIGTHTPLTGPAAAGYSSISAAASAYFDYLNDNGGIHGRSIEYVVKDDAYNPATTQTVVRELVQEHQVLAVVNGLGTPTHSAVLDYLNENGVPDLFVASGSPSWDQPETYPWTFAFNADYITEGKVLAHHAQQTHGDDAVYCVLGQDDDFGIDFAAGLTTVLDELASTQTYAVSNQDVTAQIGAMQAAGCTVNFLATVNGFTALALGTAAKMGYRAQWLTSSSGGDYPTLLGYLGEENGPALLEGLVSTNYLPFSDDDPWVELFRRVNDEYNGGAPFTGNTIFGMSVAYTFAEALARAGEDPTRESLVEALKSGDVVGNGILPLGFGADSHRAFGGVGITTVTGGVQDYVGEVWTTDNGDGEVVPYDGEAVALENEGIPQS</sequence>
<dbReference type="PROSITE" id="PS51257">
    <property type="entry name" value="PROKAR_LIPOPROTEIN"/>
    <property type="match status" value="1"/>
</dbReference>
<evidence type="ECO:0000256" key="2">
    <source>
        <dbReference type="ARBA" id="ARBA00022729"/>
    </source>
</evidence>
<accession>A0ABQ4DNM1</accession>
<gene>
    <name evidence="5" type="primary">livK</name>
    <name evidence="5" type="ORF">Cph01nite_27060</name>
</gene>
<dbReference type="Proteomes" id="UP000614741">
    <property type="component" value="Unassembled WGS sequence"/>
</dbReference>
<comment type="similarity">
    <text evidence="1">Belongs to the leucine-binding protein family.</text>
</comment>
<evidence type="ECO:0000259" key="4">
    <source>
        <dbReference type="Pfam" id="PF13458"/>
    </source>
</evidence>
<dbReference type="Pfam" id="PF13458">
    <property type="entry name" value="Peripla_BP_6"/>
    <property type="match status" value="1"/>
</dbReference>
<dbReference type="SUPFAM" id="SSF53822">
    <property type="entry name" value="Periplasmic binding protein-like I"/>
    <property type="match status" value="1"/>
</dbReference>
<dbReference type="PANTHER" id="PTHR47235:SF1">
    <property type="entry name" value="BLR6548 PROTEIN"/>
    <property type="match status" value="1"/>
</dbReference>
<dbReference type="CDD" id="cd06343">
    <property type="entry name" value="PBP1_ABC_ligand_binding-like"/>
    <property type="match status" value="1"/>
</dbReference>
<name>A0ABQ4DNM1_9CELL</name>
<feature type="domain" description="Leucine-binding protein" evidence="4">
    <location>
        <begin position="45"/>
        <end position="390"/>
    </location>
</feature>